<evidence type="ECO:0000313" key="4">
    <source>
        <dbReference type="Proteomes" id="UP001500483"/>
    </source>
</evidence>
<dbReference type="RefSeq" id="WP_344924397.1">
    <property type="nucleotide sequence ID" value="NZ_BAAAYK010000024.1"/>
</dbReference>
<keyword evidence="2" id="KW-1133">Transmembrane helix</keyword>
<dbReference type="InterPro" id="IPR003784">
    <property type="entry name" value="BioY"/>
</dbReference>
<comment type="similarity">
    <text evidence="1">Belongs to the BioY family.</text>
</comment>
<protein>
    <submittedName>
        <fullName evidence="3">Uncharacterized protein</fullName>
    </submittedName>
</protein>
<keyword evidence="2" id="KW-0812">Transmembrane</keyword>
<evidence type="ECO:0000256" key="1">
    <source>
        <dbReference type="ARBA" id="ARBA00010692"/>
    </source>
</evidence>
<gene>
    <name evidence="3" type="ORF">GCM10020366_08560</name>
</gene>
<dbReference type="Pfam" id="PF02632">
    <property type="entry name" value="BioY"/>
    <property type="match status" value="1"/>
</dbReference>
<evidence type="ECO:0000256" key="2">
    <source>
        <dbReference type="SAM" id="Phobius"/>
    </source>
</evidence>
<name>A0ABP6RLL2_9PSEU</name>
<proteinExistence type="inferred from homology"/>
<dbReference type="Gene3D" id="1.10.1760.20">
    <property type="match status" value="1"/>
</dbReference>
<reference evidence="4" key="1">
    <citation type="journal article" date="2019" name="Int. J. Syst. Evol. Microbiol.">
        <title>The Global Catalogue of Microorganisms (GCM) 10K type strain sequencing project: providing services to taxonomists for standard genome sequencing and annotation.</title>
        <authorList>
            <consortium name="The Broad Institute Genomics Platform"/>
            <consortium name="The Broad Institute Genome Sequencing Center for Infectious Disease"/>
            <person name="Wu L."/>
            <person name="Ma J."/>
        </authorList>
    </citation>
    <scope>NUCLEOTIDE SEQUENCE [LARGE SCALE GENOMIC DNA]</scope>
    <source>
        <strain evidence="4">JCM 9687</strain>
    </source>
</reference>
<dbReference type="Proteomes" id="UP001500483">
    <property type="component" value="Unassembled WGS sequence"/>
</dbReference>
<keyword evidence="4" id="KW-1185">Reference proteome</keyword>
<keyword evidence="2" id="KW-0472">Membrane</keyword>
<accession>A0ABP6RLL2</accession>
<comment type="caution">
    <text evidence="3">The sequence shown here is derived from an EMBL/GenBank/DDBJ whole genome shotgun (WGS) entry which is preliminary data.</text>
</comment>
<feature type="transmembrane region" description="Helical" evidence="2">
    <location>
        <begin position="45"/>
        <end position="62"/>
    </location>
</feature>
<dbReference type="EMBL" id="BAAAYK010000024">
    <property type="protein sequence ID" value="GAA3353849.1"/>
    <property type="molecule type" value="Genomic_DNA"/>
</dbReference>
<organism evidence="3 4">
    <name type="scientific">Saccharopolyspora gregorii</name>
    <dbReference type="NCBI Taxonomy" id="33914"/>
    <lineage>
        <taxon>Bacteria</taxon>
        <taxon>Bacillati</taxon>
        <taxon>Actinomycetota</taxon>
        <taxon>Actinomycetes</taxon>
        <taxon>Pseudonocardiales</taxon>
        <taxon>Pseudonocardiaceae</taxon>
        <taxon>Saccharopolyspora</taxon>
    </lineage>
</organism>
<sequence length="71" mass="7191">MPLLLAANLAGIAADYLIGIPYWAAFTGDLGAAAVQSLVFVPGDAVKLVLVSLVAAAVHRALPSSFAGARR</sequence>
<evidence type="ECO:0000313" key="3">
    <source>
        <dbReference type="EMBL" id="GAA3353849.1"/>
    </source>
</evidence>